<evidence type="ECO:0000256" key="2">
    <source>
        <dbReference type="ARBA" id="ARBA00022448"/>
    </source>
</evidence>
<evidence type="ECO:0000256" key="3">
    <source>
        <dbReference type="ARBA" id="ARBA00023242"/>
    </source>
</evidence>
<dbReference type="InterPro" id="IPR021717">
    <property type="entry name" value="Nucleoporin_Nup160"/>
</dbReference>
<evidence type="ECO:0000259" key="4">
    <source>
        <dbReference type="Pfam" id="PF11715"/>
    </source>
</evidence>
<accession>A0A370U2S6</accession>
<dbReference type="PANTHER" id="PTHR21286">
    <property type="entry name" value="NUCLEAR PORE COMPLEX PROTEIN NUP160"/>
    <property type="match status" value="1"/>
</dbReference>
<dbReference type="GO" id="GO:0005643">
    <property type="term" value="C:nuclear pore"/>
    <property type="evidence" value="ECO:0007669"/>
    <property type="project" value="UniProtKB-ARBA"/>
</dbReference>
<feature type="domain" description="Nucleoporin nup120-like HEAT repeat" evidence="6">
    <location>
        <begin position="844"/>
        <end position="1017"/>
    </location>
</feature>
<comment type="subcellular location">
    <subcellularLocation>
        <location evidence="1">Nucleus</location>
    </subcellularLocation>
</comment>
<evidence type="ECO:0000313" key="8">
    <source>
        <dbReference type="Proteomes" id="UP000254866"/>
    </source>
</evidence>
<keyword evidence="3" id="KW-0539">Nucleus</keyword>
<evidence type="ECO:0000313" key="7">
    <source>
        <dbReference type="EMBL" id="RDL42087.1"/>
    </source>
</evidence>
<sequence length="1182" mass="132709">MESRSPVYAHKETRLDLDSSTQGSTVAIRIPSHGTSTWPSRTAQKRSHVVEIPIAEDEEIFRQRHLATAASVYHRAYHRSPRSFLWRILEGGKVLSIRAVDVSKQSNAPDANLTLRLSFPSPIVPACVAFSDSREHDVLSAFVLTESNHLFTLTLRPDFFRRALSTEGNVGDWCKSYLSSAFSFKHPYRLVALTADELLVSLIDGGLLKLSRKSGGDGAEWKEIFYNEGGWSNSLRSLIPFHGSNTVRYGKHNIELSAVTSIASPVSHIDGMPYAFTISLDHRLRIWNLMTGKVAYMGDMLGQELDPQETVKKAIDPSLSRLIKVSSYGEGALCVTYSPLGTGEFKFWTALPRDDGTLELTDLFPRHELKPRTPTPDLWTLADFSVVLDRTNIESFSIWTLWKNNTTYRVQNLKFERGSTTRVNDAWASEWTAMATEALHETPNPVVYSGDPLDITDKWLEFIMSPGRFSTATIETGLALCENLSKSKNAARKSESLPERMCSIVASSDSLKPKSDGNMDYETLQGDVQNHWLRFYRLLIELDKLRGEAQSLVIDPHGDMPWVILADGLTAIRYCSKVEEIWHNTDIPRSGTEHVAGPLVAAAEFRGSFSEQLLYSCKTMLFGELFEEQSLTSPAMMLEFYDKCDFYNRIRADDITRLEEGLGGGYKNVTPEVYEQMLGNLVAALEDSDKRPQVLPLAEFGNKLIIKGVQEIVELHSAICLDQIVLLVYIEAEINHDEKGIQFDTAAIFHQFLTMLKRLELVKWLVTTRISLPLAKAERSNSIVENTAKKQVASMENITVLEGVLRHLFGLDLRPKESMSSALTEIILQICAPNSEYELSPSVIQCFLLRHDRADLAMEFSRFTAHDPFSTYIKGRACLASNDPQTAALLFKKAAFGISAPNPKQRSALRSAGYLDDTERNSLNAGLPEYYAHIVYLYDKDKIFSFAIDFARLALQFLKPESDDFDRRELRTEMHSRLFNSAIQTARFELAHSTLSLLTDHALQQSSLRILVTKMCETSYASELVEFPFIGLQDAVDEILAQKCHSIVDVTVGVPYHKILYAWRIRRSDFRGAATISLERLQKLQQSGEGDRALGEDSLETPVTKQYVALINALSCVDPKQAWILSEEIPRRGVGSKNGATPKRSVVTLDDIRKEYQGELDRIAAIENNQFALAGGDEMDVL</sequence>
<evidence type="ECO:0000256" key="1">
    <source>
        <dbReference type="ARBA" id="ARBA00004123"/>
    </source>
</evidence>
<dbReference type="GO" id="GO:0017056">
    <property type="term" value="F:structural constituent of nuclear pore"/>
    <property type="evidence" value="ECO:0007669"/>
    <property type="project" value="TreeGrafter"/>
</dbReference>
<dbReference type="GeneID" id="43594915"/>
<dbReference type="EMBL" id="NPIC01000001">
    <property type="protein sequence ID" value="RDL42087.1"/>
    <property type="molecule type" value="Genomic_DNA"/>
</dbReference>
<organism evidence="7 8">
    <name type="scientific">Venustampulla echinocandica</name>
    <dbReference type="NCBI Taxonomy" id="2656787"/>
    <lineage>
        <taxon>Eukaryota</taxon>
        <taxon>Fungi</taxon>
        <taxon>Dikarya</taxon>
        <taxon>Ascomycota</taxon>
        <taxon>Pezizomycotina</taxon>
        <taxon>Leotiomycetes</taxon>
        <taxon>Helotiales</taxon>
        <taxon>Pleuroascaceae</taxon>
        <taxon>Venustampulla</taxon>
    </lineage>
</organism>
<dbReference type="Pfam" id="PF21486">
    <property type="entry name" value="NUP120_helical"/>
    <property type="match status" value="1"/>
</dbReference>
<dbReference type="STRING" id="2656787.A0A370U2S6"/>
<protein>
    <submittedName>
        <fullName evidence="7">Uncharacterized protein</fullName>
    </submittedName>
</protein>
<feature type="domain" description="Nucleoporin Nup120/160 beta-propeller" evidence="4">
    <location>
        <begin position="82"/>
        <end position="579"/>
    </location>
</feature>
<dbReference type="Pfam" id="PF23300">
    <property type="entry name" value="HEAT_Nup120"/>
    <property type="match status" value="1"/>
</dbReference>
<dbReference type="InterPro" id="IPR059141">
    <property type="entry name" value="Beta-prop_Nup120_160"/>
</dbReference>
<dbReference type="AlphaFoldDB" id="A0A370U2S6"/>
<dbReference type="InterPro" id="IPR056548">
    <property type="entry name" value="HEAT_Nup120"/>
</dbReference>
<dbReference type="RefSeq" id="XP_031874743.1">
    <property type="nucleotide sequence ID" value="XM_032010689.1"/>
</dbReference>
<dbReference type="PANTHER" id="PTHR21286:SF0">
    <property type="entry name" value="NUCLEAR PORE COMPLEX PROTEIN NUP160"/>
    <property type="match status" value="1"/>
</dbReference>
<feature type="domain" description="Nucleoporin Nup120 helical" evidence="5">
    <location>
        <begin position="623"/>
        <end position="751"/>
    </location>
</feature>
<proteinExistence type="predicted"/>
<reference evidence="7 8" key="1">
    <citation type="journal article" date="2018" name="IMA Fungus">
        <title>IMA Genome-F 9: Draft genome sequence of Annulohypoxylon stygium, Aspergillus mulundensis, Berkeleyomyces basicola (syn. Thielaviopsis basicola), Ceratocystis smalleyi, two Cercospora beticola strains, Coleophoma cylindrospora, Fusarium fracticaudum, Phialophora cf. hyalina, and Morchella septimelata.</title>
        <authorList>
            <person name="Wingfield B.D."/>
            <person name="Bills G.F."/>
            <person name="Dong Y."/>
            <person name="Huang W."/>
            <person name="Nel W.J."/>
            <person name="Swalarsk-Parry B.S."/>
            <person name="Vaghefi N."/>
            <person name="Wilken P.M."/>
            <person name="An Z."/>
            <person name="de Beer Z.W."/>
            <person name="De Vos L."/>
            <person name="Chen L."/>
            <person name="Duong T.A."/>
            <person name="Gao Y."/>
            <person name="Hammerbacher A."/>
            <person name="Kikkert J.R."/>
            <person name="Li Y."/>
            <person name="Li H."/>
            <person name="Li K."/>
            <person name="Li Q."/>
            <person name="Liu X."/>
            <person name="Ma X."/>
            <person name="Naidoo K."/>
            <person name="Pethybridge S.J."/>
            <person name="Sun J."/>
            <person name="Steenkamp E.T."/>
            <person name="van der Nest M.A."/>
            <person name="van Wyk S."/>
            <person name="Wingfield M.J."/>
            <person name="Xiong C."/>
            <person name="Yue Q."/>
            <person name="Zhang X."/>
        </authorList>
    </citation>
    <scope>NUCLEOTIDE SEQUENCE [LARGE SCALE GENOMIC DNA]</scope>
    <source>
        <strain evidence="7 8">BP 5553</strain>
    </source>
</reference>
<evidence type="ECO:0000259" key="6">
    <source>
        <dbReference type="Pfam" id="PF23300"/>
    </source>
</evidence>
<dbReference type="OrthoDB" id="67716at2759"/>
<comment type="caution">
    <text evidence="7">The sequence shown here is derived from an EMBL/GenBank/DDBJ whole genome shotgun (WGS) entry which is preliminary data.</text>
</comment>
<dbReference type="InterPro" id="IPR048884">
    <property type="entry name" value="Nup120_helical"/>
</dbReference>
<gene>
    <name evidence="7" type="ORF">BP5553_02066</name>
</gene>
<dbReference type="Pfam" id="PF11715">
    <property type="entry name" value="Beta-prop_Nup120_160"/>
    <property type="match status" value="1"/>
</dbReference>
<keyword evidence="8" id="KW-1185">Reference proteome</keyword>
<evidence type="ECO:0000259" key="5">
    <source>
        <dbReference type="Pfam" id="PF21486"/>
    </source>
</evidence>
<dbReference type="Proteomes" id="UP000254866">
    <property type="component" value="Unassembled WGS sequence"/>
</dbReference>
<name>A0A370U2S6_9HELO</name>
<keyword evidence="2" id="KW-0813">Transport</keyword>